<dbReference type="RefSeq" id="WP_366924420.1">
    <property type="nucleotide sequence ID" value="NZ_CP121694.1"/>
</dbReference>
<dbReference type="EMBL" id="CP121694">
    <property type="protein sequence ID" value="WRO21584.1"/>
    <property type="molecule type" value="Genomic_DNA"/>
</dbReference>
<evidence type="ECO:0000313" key="2">
    <source>
        <dbReference type="EMBL" id="WRO21584.1"/>
    </source>
</evidence>
<dbReference type="Gene3D" id="3.40.50.11440">
    <property type="match status" value="1"/>
</dbReference>
<feature type="domain" description="LarA-like N-terminal" evidence="1">
    <location>
        <begin position="49"/>
        <end position="178"/>
    </location>
</feature>
<gene>
    <name evidence="2" type="ORF">MFMK1_001394</name>
</gene>
<dbReference type="InterPro" id="IPR018657">
    <property type="entry name" value="LarA-like_N"/>
</dbReference>
<sequence>MSIFPKMVKVKLHYKTPELDDISAELKRQLQESTVNIKSGAKIGIAVGSRGIYKTHEFVKTLIAFLKEKGAQPVIIPAMGSHGGANSDGQKEVLAGYGISEEEMGVPVQASMTTIYVGTIDEDVPVYFDKIASTLDGIILLNRVKPHTDFHAEYESGLMKQMVIGLGNHKGAQNVHSYGIYGLKELIPQSARLILEKMPILMGVAIIENAKDHTAEIHVVEAEEIPKTEPMLLEKAKDLMPYLPFKHIDLLVVQEVGKNISGVGIDPNITGRTFIRFAESEQNFINRIVCLDLTPESHGNALGIGIADVVPQRIYDKIDFKATYANVITSGFLERGFIPIVQGNDYKALKVALKCCGRKVTPENAKVVQIKNTLQLEEIYISEALLKEIKSEITWDIEEKFSYKFSDKGDLLHLLR</sequence>
<dbReference type="Proteomes" id="UP001329915">
    <property type="component" value="Chromosome"/>
</dbReference>
<name>A0AAU0UN35_9FIRM</name>
<reference evidence="2 3" key="1">
    <citation type="submission" date="2023-04" db="EMBL/GenBank/DDBJ databases">
        <authorList>
            <person name="Hsu D."/>
        </authorList>
    </citation>
    <scope>NUCLEOTIDE SEQUENCE [LARGE SCALE GENOMIC DNA]</scope>
    <source>
        <strain evidence="2 3">MK1</strain>
    </source>
</reference>
<evidence type="ECO:0000259" key="1">
    <source>
        <dbReference type="Pfam" id="PF09861"/>
    </source>
</evidence>
<dbReference type="GO" id="GO:0050043">
    <property type="term" value="F:lactate racemase activity"/>
    <property type="evidence" value="ECO:0007669"/>
    <property type="project" value="InterPro"/>
</dbReference>
<proteinExistence type="predicted"/>
<dbReference type="AlphaFoldDB" id="A0AAU0UN35"/>
<protein>
    <submittedName>
        <fullName evidence="2">Lactate racemase domain-containing protein</fullName>
    </submittedName>
</protein>
<accession>A0AAU0UN35</accession>
<evidence type="ECO:0000313" key="3">
    <source>
        <dbReference type="Proteomes" id="UP001329915"/>
    </source>
</evidence>
<dbReference type="Pfam" id="PF09861">
    <property type="entry name" value="Lar_N"/>
    <property type="match status" value="1"/>
</dbReference>
<organism evidence="2 3">
    <name type="scientific">Metallumcola ferriviriculae</name>
    <dbReference type="NCBI Taxonomy" id="3039180"/>
    <lineage>
        <taxon>Bacteria</taxon>
        <taxon>Bacillati</taxon>
        <taxon>Bacillota</taxon>
        <taxon>Clostridia</taxon>
        <taxon>Neomoorellales</taxon>
        <taxon>Desulfitibacteraceae</taxon>
        <taxon>Metallumcola</taxon>
    </lineage>
</organism>
<dbReference type="KEGG" id="dbc:MFMK1_001394"/>
<keyword evidence="3" id="KW-1185">Reference proteome</keyword>